<dbReference type="EMBL" id="ML994245">
    <property type="protein sequence ID" value="KAF2197355.1"/>
    <property type="molecule type" value="Genomic_DNA"/>
</dbReference>
<evidence type="ECO:0000313" key="1">
    <source>
        <dbReference type="EMBL" id="KAF2197355.1"/>
    </source>
</evidence>
<sequence length="235" mass="25868">MITLRSIPASVLEGKVLEGKVLEGKVLGGKKSRDSKVVPIKGGGGVIEGISVECHIYDKIHEAGSFPDRASSHEVPIQETVSWPIKWLLEFLRLTYYNKNFYGNFKNQLQAATRASIGGVGFDQEAKLARVENDRFVDAIAFLQSGVLYVREKRIKREVQKFLTKSSGKHFSKNKDTLRTELGSEIIGKSLGRLPFVTRKGHLVLSSEHVERGDVVAVIKGGGGASSFYYAQDTG</sequence>
<organism evidence="1 2">
    <name type="scientific">Delitschia confertaspora ATCC 74209</name>
    <dbReference type="NCBI Taxonomy" id="1513339"/>
    <lineage>
        <taxon>Eukaryota</taxon>
        <taxon>Fungi</taxon>
        <taxon>Dikarya</taxon>
        <taxon>Ascomycota</taxon>
        <taxon>Pezizomycotina</taxon>
        <taxon>Dothideomycetes</taxon>
        <taxon>Pleosporomycetidae</taxon>
        <taxon>Pleosporales</taxon>
        <taxon>Delitschiaceae</taxon>
        <taxon>Delitschia</taxon>
    </lineage>
</organism>
<protein>
    <submittedName>
        <fullName evidence="1">Uncharacterized protein</fullName>
    </submittedName>
</protein>
<dbReference type="Proteomes" id="UP000799536">
    <property type="component" value="Unassembled WGS sequence"/>
</dbReference>
<proteinExistence type="predicted"/>
<evidence type="ECO:0000313" key="2">
    <source>
        <dbReference type="Proteomes" id="UP000799536"/>
    </source>
</evidence>
<name>A0A9P4JDX5_9PLEO</name>
<accession>A0A9P4JDX5</accession>
<comment type="caution">
    <text evidence="1">The sequence shown here is derived from an EMBL/GenBank/DDBJ whole genome shotgun (WGS) entry which is preliminary data.</text>
</comment>
<dbReference type="AlphaFoldDB" id="A0A9P4JDX5"/>
<gene>
    <name evidence="1" type="ORF">GQ43DRAFT_212275</name>
</gene>
<dbReference type="OrthoDB" id="2157530at2759"/>
<reference evidence="1" key="1">
    <citation type="journal article" date="2020" name="Stud. Mycol.">
        <title>101 Dothideomycetes genomes: a test case for predicting lifestyles and emergence of pathogens.</title>
        <authorList>
            <person name="Haridas S."/>
            <person name="Albert R."/>
            <person name="Binder M."/>
            <person name="Bloem J."/>
            <person name="Labutti K."/>
            <person name="Salamov A."/>
            <person name="Andreopoulos B."/>
            <person name="Baker S."/>
            <person name="Barry K."/>
            <person name="Bills G."/>
            <person name="Bluhm B."/>
            <person name="Cannon C."/>
            <person name="Castanera R."/>
            <person name="Culley D."/>
            <person name="Daum C."/>
            <person name="Ezra D."/>
            <person name="Gonzalez J."/>
            <person name="Henrissat B."/>
            <person name="Kuo A."/>
            <person name="Liang C."/>
            <person name="Lipzen A."/>
            <person name="Lutzoni F."/>
            <person name="Magnuson J."/>
            <person name="Mondo S."/>
            <person name="Nolan M."/>
            <person name="Ohm R."/>
            <person name="Pangilinan J."/>
            <person name="Park H.-J."/>
            <person name="Ramirez L."/>
            <person name="Alfaro M."/>
            <person name="Sun H."/>
            <person name="Tritt A."/>
            <person name="Yoshinaga Y."/>
            <person name="Zwiers L.-H."/>
            <person name="Turgeon B."/>
            <person name="Goodwin S."/>
            <person name="Spatafora J."/>
            <person name="Crous P."/>
            <person name="Grigoriev I."/>
        </authorList>
    </citation>
    <scope>NUCLEOTIDE SEQUENCE</scope>
    <source>
        <strain evidence="1">ATCC 74209</strain>
    </source>
</reference>
<keyword evidence="2" id="KW-1185">Reference proteome</keyword>